<accession>A0ABM8BS06</accession>
<evidence type="ECO:0000313" key="1">
    <source>
        <dbReference type="EMBL" id="BDT02646.1"/>
    </source>
</evidence>
<sequence length="81" mass="9475">MPPSYSGEVMAMTLFFPRHWLKRYNSRALHYVHELKSELSPKKYLKEASSIDMTYSDIKSAGLDKLDNILKNKDKPKNKDK</sequence>
<name>A0ABM8BS06_9MOLU</name>
<evidence type="ECO:0000313" key="2">
    <source>
        <dbReference type="Proteomes" id="UP001163387"/>
    </source>
</evidence>
<protein>
    <submittedName>
        <fullName evidence="1">Uncharacterized protein</fullName>
    </submittedName>
</protein>
<reference evidence="1 2" key="1">
    <citation type="journal article" date="2022" name="Front. Microbiol.">
        <title>Male-killing mechanisms vary between Spiroplasma species.</title>
        <authorList>
            <person name="Arai H."/>
            <person name="Inoue M."/>
            <person name="Kageyama D."/>
        </authorList>
    </citation>
    <scope>NUCLEOTIDE SEQUENCE [LARGE SCALE GENOMIC DNA]</scope>
    <source>
        <strain evidence="2">sHm</strain>
    </source>
</reference>
<dbReference type="EMBL" id="AP026933">
    <property type="protein sequence ID" value="BDT02646.1"/>
    <property type="molecule type" value="Genomic_DNA"/>
</dbReference>
<dbReference type="Proteomes" id="UP001163387">
    <property type="component" value="Chromosome"/>
</dbReference>
<gene>
    <name evidence="1" type="ORF">SHM_02920</name>
</gene>
<keyword evidence="2" id="KW-1185">Reference proteome</keyword>
<organism evidence="1 2">
    <name type="scientific">Spiroplasma ixodetis</name>
    <dbReference type="NCBI Taxonomy" id="2141"/>
    <lineage>
        <taxon>Bacteria</taxon>
        <taxon>Bacillati</taxon>
        <taxon>Mycoplasmatota</taxon>
        <taxon>Mollicutes</taxon>
        <taxon>Entomoplasmatales</taxon>
        <taxon>Spiroplasmataceae</taxon>
        <taxon>Spiroplasma</taxon>
    </lineage>
</organism>
<proteinExistence type="predicted"/>